<dbReference type="Pfam" id="PF00646">
    <property type="entry name" value="F-box"/>
    <property type="match status" value="1"/>
</dbReference>
<reference evidence="4" key="3">
    <citation type="submission" date="2015-04" db="UniProtKB">
        <authorList>
            <consortium name="EnsemblPlants"/>
        </authorList>
    </citation>
    <scope>IDENTIFICATION</scope>
    <source>
        <strain evidence="4">cv. Jemalong A17</strain>
    </source>
</reference>
<organism evidence="2 5">
    <name type="scientific">Medicago truncatula</name>
    <name type="common">Barrel medic</name>
    <name type="synonym">Medicago tribuloides</name>
    <dbReference type="NCBI Taxonomy" id="3880"/>
    <lineage>
        <taxon>Eukaryota</taxon>
        <taxon>Viridiplantae</taxon>
        <taxon>Streptophyta</taxon>
        <taxon>Embryophyta</taxon>
        <taxon>Tracheophyta</taxon>
        <taxon>Spermatophyta</taxon>
        <taxon>Magnoliopsida</taxon>
        <taxon>eudicotyledons</taxon>
        <taxon>Gunneridae</taxon>
        <taxon>Pentapetalae</taxon>
        <taxon>rosids</taxon>
        <taxon>fabids</taxon>
        <taxon>Fabales</taxon>
        <taxon>Fabaceae</taxon>
        <taxon>Papilionoideae</taxon>
        <taxon>50 kb inversion clade</taxon>
        <taxon>NPAAA clade</taxon>
        <taxon>Hologalegina</taxon>
        <taxon>IRL clade</taxon>
        <taxon>Trifolieae</taxon>
        <taxon>Medicago</taxon>
    </lineage>
</organism>
<dbReference type="EMBL" id="CM001224">
    <property type="protein sequence ID" value="KEH19714.1"/>
    <property type="molecule type" value="Genomic_DNA"/>
</dbReference>
<accession>A0A072TQC5</accession>
<evidence type="ECO:0000313" key="5">
    <source>
        <dbReference type="Proteomes" id="UP000002051"/>
    </source>
</evidence>
<dbReference type="AlphaFoldDB" id="A0A072TQC5"/>
<reference evidence="3" key="4">
    <citation type="journal article" date="2018" name="Nat. Plants">
        <title>Whole-genome landscape of Medicago truncatula symbiotic genes.</title>
        <authorList>
            <person name="Pecrix Y."/>
            <person name="Gamas P."/>
            <person name="Carrere S."/>
        </authorList>
    </citation>
    <scope>NUCLEOTIDE SEQUENCE</scope>
    <source>
        <tissue evidence="3">Leaves</tissue>
    </source>
</reference>
<dbReference type="PANTHER" id="PTHR31672:SF13">
    <property type="entry name" value="F-BOX PROTEIN CPR30-LIKE"/>
    <property type="match status" value="1"/>
</dbReference>
<dbReference type="NCBIfam" id="TIGR01640">
    <property type="entry name" value="F_box_assoc_1"/>
    <property type="match status" value="1"/>
</dbReference>
<dbReference type="HOGENOM" id="CLU_027176_1_0_1"/>
<evidence type="ECO:0000259" key="1">
    <source>
        <dbReference type="PROSITE" id="PS50181"/>
    </source>
</evidence>
<evidence type="ECO:0000313" key="4">
    <source>
        <dbReference type="EnsemblPlants" id="KEH19714"/>
    </source>
</evidence>
<dbReference type="CDD" id="cd22157">
    <property type="entry name" value="F-box_AtFBW1-like"/>
    <property type="match status" value="1"/>
</dbReference>
<dbReference type="SMART" id="SM00256">
    <property type="entry name" value="FBOX"/>
    <property type="match status" value="1"/>
</dbReference>
<dbReference type="InterPro" id="IPR001810">
    <property type="entry name" value="F-box_dom"/>
</dbReference>
<dbReference type="InterPro" id="IPR017451">
    <property type="entry name" value="F-box-assoc_interact_dom"/>
</dbReference>
<keyword evidence="5" id="KW-1185">Reference proteome</keyword>
<evidence type="ECO:0000313" key="3">
    <source>
        <dbReference type="EMBL" id="RHN41026.1"/>
    </source>
</evidence>
<proteinExistence type="predicted"/>
<dbReference type="PROSITE" id="PS50181">
    <property type="entry name" value="FBOX"/>
    <property type="match status" value="1"/>
</dbReference>
<dbReference type="EnsemblPlants" id="KEH19714">
    <property type="protein sequence ID" value="KEH19714"/>
    <property type="gene ID" value="MTR_8g467140"/>
</dbReference>
<dbReference type="InterPro" id="IPR050796">
    <property type="entry name" value="SCF_F-box_component"/>
</dbReference>
<dbReference type="Proteomes" id="UP000002051">
    <property type="component" value="Chromosome 8"/>
</dbReference>
<reference evidence="2 5" key="2">
    <citation type="journal article" date="2014" name="BMC Genomics">
        <title>An improved genome release (version Mt4.0) for the model legume Medicago truncatula.</title>
        <authorList>
            <person name="Tang H."/>
            <person name="Krishnakumar V."/>
            <person name="Bidwell S."/>
            <person name="Rosen B."/>
            <person name="Chan A."/>
            <person name="Zhou S."/>
            <person name="Gentzbittel L."/>
            <person name="Childs K.L."/>
            <person name="Yandell M."/>
            <person name="Gundlach H."/>
            <person name="Mayer K.F."/>
            <person name="Schwartz D.C."/>
            <person name="Town C.D."/>
        </authorList>
    </citation>
    <scope>GENOME REANNOTATION</scope>
    <source>
        <strain evidence="2">A17</strain>
        <strain evidence="4 5">cv. Jemalong A17</strain>
    </source>
</reference>
<evidence type="ECO:0000313" key="2">
    <source>
        <dbReference type="EMBL" id="KEH19714.1"/>
    </source>
</evidence>
<sequence>MGDVKIAEYSCSRKRLHHSQNDTLTKLELLFLPEEIIVNILLRLPVRSLLQFKCVCKSWKILISDPQFAKNQFLSSTEYPQLVSPVFGLAKCEIVSYPLKPLLENTLTIDKPVKPVIFSSRCQIMILGSCNGLLCLHEDSHFRLWNPSLKLESKRSPTIVCFNHYEVTFRGFGYDIVNDRYTVLVVVNNRYNSKEIVTIIYTFGENSWTTVQNFPYDHEYNSNNWLGKFVSGTINWIVNKDRNSTNQEVIVSFDLDKKTYGEILLPEYDGDNVCNPMLHVLTNCICVSFDHPKEAHWVVWMMKKNSVVESWTKLKIIPQNKLTLQTMVLFS</sequence>
<gene>
    <name evidence="4" type="primary">25502683</name>
    <name evidence="2" type="ordered locus">MTR_8g467140</name>
    <name evidence="3" type="ORF">MtrunA17_Chr8g0361601</name>
</gene>
<name>A0A072TQC5_MEDTR</name>
<dbReference type="Pfam" id="PF07734">
    <property type="entry name" value="FBA_1"/>
    <property type="match status" value="1"/>
</dbReference>
<dbReference type="PANTHER" id="PTHR31672">
    <property type="entry name" value="BNACNNG10540D PROTEIN"/>
    <property type="match status" value="1"/>
</dbReference>
<feature type="domain" description="F-box" evidence="1">
    <location>
        <begin position="26"/>
        <end position="72"/>
    </location>
</feature>
<dbReference type="InterPro" id="IPR006527">
    <property type="entry name" value="F-box-assoc_dom_typ1"/>
</dbReference>
<dbReference type="Proteomes" id="UP000265566">
    <property type="component" value="Chromosome 8"/>
</dbReference>
<dbReference type="STRING" id="3880.A0A072TQC5"/>
<dbReference type="Gene3D" id="1.20.1280.50">
    <property type="match status" value="1"/>
</dbReference>
<dbReference type="SUPFAM" id="SSF81383">
    <property type="entry name" value="F-box domain"/>
    <property type="match status" value="1"/>
</dbReference>
<dbReference type="Gramene" id="rna47298">
    <property type="protein sequence ID" value="RHN41026.1"/>
    <property type="gene ID" value="gene47298"/>
</dbReference>
<dbReference type="EMBL" id="PSQE01000008">
    <property type="protein sequence ID" value="RHN41026.1"/>
    <property type="molecule type" value="Genomic_DNA"/>
</dbReference>
<protein>
    <submittedName>
        <fullName evidence="2">F-box protein interaction domain protein</fullName>
    </submittedName>
    <submittedName>
        <fullName evidence="3">Putative F-box domain-containing protein</fullName>
    </submittedName>
</protein>
<reference evidence="2 5" key="1">
    <citation type="journal article" date="2011" name="Nature">
        <title>The Medicago genome provides insight into the evolution of rhizobial symbioses.</title>
        <authorList>
            <person name="Young N.D."/>
            <person name="Debelle F."/>
            <person name="Oldroyd G.E."/>
            <person name="Geurts R."/>
            <person name="Cannon S.B."/>
            <person name="Udvardi M.K."/>
            <person name="Benedito V.A."/>
            <person name="Mayer K.F."/>
            <person name="Gouzy J."/>
            <person name="Schoof H."/>
            <person name="Van de Peer Y."/>
            <person name="Proost S."/>
            <person name="Cook D.R."/>
            <person name="Meyers B.C."/>
            <person name="Spannagl M."/>
            <person name="Cheung F."/>
            <person name="De Mita S."/>
            <person name="Krishnakumar V."/>
            <person name="Gundlach H."/>
            <person name="Zhou S."/>
            <person name="Mudge J."/>
            <person name="Bharti A.K."/>
            <person name="Murray J.D."/>
            <person name="Naoumkina M.A."/>
            <person name="Rosen B."/>
            <person name="Silverstein K.A."/>
            <person name="Tang H."/>
            <person name="Rombauts S."/>
            <person name="Zhao P.X."/>
            <person name="Zhou P."/>
            <person name="Barbe V."/>
            <person name="Bardou P."/>
            <person name="Bechner M."/>
            <person name="Bellec A."/>
            <person name="Berger A."/>
            <person name="Berges H."/>
            <person name="Bidwell S."/>
            <person name="Bisseling T."/>
            <person name="Choisne N."/>
            <person name="Couloux A."/>
            <person name="Denny R."/>
            <person name="Deshpande S."/>
            <person name="Dai X."/>
            <person name="Doyle J.J."/>
            <person name="Dudez A.M."/>
            <person name="Farmer A.D."/>
            <person name="Fouteau S."/>
            <person name="Franken C."/>
            <person name="Gibelin C."/>
            <person name="Gish J."/>
            <person name="Goldstein S."/>
            <person name="Gonzalez A.J."/>
            <person name="Green P.J."/>
            <person name="Hallab A."/>
            <person name="Hartog M."/>
            <person name="Hua A."/>
            <person name="Humphray S.J."/>
            <person name="Jeong D.H."/>
            <person name="Jing Y."/>
            <person name="Jocker A."/>
            <person name="Kenton S.M."/>
            <person name="Kim D.J."/>
            <person name="Klee K."/>
            <person name="Lai H."/>
            <person name="Lang C."/>
            <person name="Lin S."/>
            <person name="Macmil S.L."/>
            <person name="Magdelenat G."/>
            <person name="Matthews L."/>
            <person name="McCorrison J."/>
            <person name="Monaghan E.L."/>
            <person name="Mun J.H."/>
            <person name="Najar F.Z."/>
            <person name="Nicholson C."/>
            <person name="Noirot C."/>
            <person name="O'Bleness M."/>
            <person name="Paule C.R."/>
            <person name="Poulain J."/>
            <person name="Prion F."/>
            <person name="Qin B."/>
            <person name="Qu C."/>
            <person name="Retzel E.F."/>
            <person name="Riddle C."/>
            <person name="Sallet E."/>
            <person name="Samain S."/>
            <person name="Samson N."/>
            <person name="Sanders I."/>
            <person name="Saurat O."/>
            <person name="Scarpelli C."/>
            <person name="Schiex T."/>
            <person name="Segurens B."/>
            <person name="Severin A.J."/>
            <person name="Sherrier D.J."/>
            <person name="Shi R."/>
            <person name="Sims S."/>
            <person name="Singer S.R."/>
            <person name="Sinharoy S."/>
            <person name="Sterck L."/>
            <person name="Viollet A."/>
            <person name="Wang B.B."/>
            <person name="Wang K."/>
            <person name="Wang M."/>
            <person name="Wang X."/>
            <person name="Warfsmann J."/>
            <person name="Weissenbach J."/>
            <person name="White D.D."/>
            <person name="White J.D."/>
            <person name="Wiley G.B."/>
            <person name="Wincker P."/>
            <person name="Xing Y."/>
            <person name="Yang L."/>
            <person name="Yao Z."/>
            <person name="Ying F."/>
            <person name="Zhai J."/>
            <person name="Zhou L."/>
            <person name="Zuber A."/>
            <person name="Denarie J."/>
            <person name="Dixon R.A."/>
            <person name="May G.D."/>
            <person name="Schwartz D.C."/>
            <person name="Rogers J."/>
            <person name="Quetier F."/>
            <person name="Town C.D."/>
            <person name="Roe B.A."/>
        </authorList>
    </citation>
    <scope>NUCLEOTIDE SEQUENCE [LARGE SCALE GENOMIC DNA]</scope>
    <source>
        <strain evidence="2">A17</strain>
        <strain evidence="4 5">cv. Jemalong A17</strain>
    </source>
</reference>
<dbReference type="InterPro" id="IPR036047">
    <property type="entry name" value="F-box-like_dom_sf"/>
</dbReference>